<dbReference type="EMBL" id="SMLB01000078">
    <property type="protein sequence ID" value="TDD64086.1"/>
    <property type="molecule type" value="Genomic_DNA"/>
</dbReference>
<evidence type="ECO:0000256" key="1">
    <source>
        <dbReference type="SAM" id="MobiDB-lite"/>
    </source>
</evidence>
<dbReference type="PANTHER" id="PTHR48098:SF1">
    <property type="entry name" value="DIACYLGLYCEROL ACYLTRANSFERASE_MYCOLYLTRANSFERASE AG85A"/>
    <property type="match status" value="1"/>
</dbReference>
<accession>A0A4R5A069</accession>
<dbReference type="InterPro" id="IPR029058">
    <property type="entry name" value="AB_hydrolase_fold"/>
</dbReference>
<dbReference type="PANTHER" id="PTHR48098">
    <property type="entry name" value="ENTEROCHELIN ESTERASE-RELATED"/>
    <property type="match status" value="1"/>
</dbReference>
<dbReference type="OrthoDB" id="184858at2"/>
<evidence type="ECO:0000256" key="2">
    <source>
        <dbReference type="SAM" id="SignalP"/>
    </source>
</evidence>
<protein>
    <submittedName>
        <fullName evidence="3">Esterase</fullName>
    </submittedName>
</protein>
<dbReference type="InterPro" id="IPR011047">
    <property type="entry name" value="Quinoprotein_ADH-like_sf"/>
</dbReference>
<organism evidence="3 4">
    <name type="scientific">Jiangella aurantiaca</name>
    <dbReference type="NCBI Taxonomy" id="2530373"/>
    <lineage>
        <taxon>Bacteria</taxon>
        <taxon>Bacillati</taxon>
        <taxon>Actinomycetota</taxon>
        <taxon>Actinomycetes</taxon>
        <taxon>Jiangellales</taxon>
        <taxon>Jiangellaceae</taxon>
        <taxon>Jiangella</taxon>
    </lineage>
</organism>
<dbReference type="Pfam" id="PF00756">
    <property type="entry name" value="Esterase"/>
    <property type="match status" value="1"/>
</dbReference>
<feature type="region of interest" description="Disordered" evidence="1">
    <location>
        <begin position="26"/>
        <end position="51"/>
    </location>
</feature>
<name>A0A4R5A069_9ACTN</name>
<dbReference type="InterPro" id="IPR050583">
    <property type="entry name" value="Mycobacterial_A85_antigen"/>
</dbReference>
<evidence type="ECO:0000313" key="4">
    <source>
        <dbReference type="Proteomes" id="UP000295217"/>
    </source>
</evidence>
<gene>
    <name evidence="3" type="ORF">E1262_29340</name>
</gene>
<keyword evidence="4" id="KW-1185">Reference proteome</keyword>
<keyword evidence="2" id="KW-0732">Signal</keyword>
<evidence type="ECO:0000313" key="3">
    <source>
        <dbReference type="EMBL" id="TDD64086.1"/>
    </source>
</evidence>
<dbReference type="Gene3D" id="2.80.10.50">
    <property type="match status" value="1"/>
</dbReference>
<dbReference type="Proteomes" id="UP000295217">
    <property type="component" value="Unassembled WGS sequence"/>
</dbReference>
<dbReference type="Gene3D" id="3.40.50.1820">
    <property type="entry name" value="alpha/beta hydrolase"/>
    <property type="match status" value="1"/>
</dbReference>
<dbReference type="SUPFAM" id="SSF53474">
    <property type="entry name" value="alpha/beta-Hydrolases"/>
    <property type="match status" value="1"/>
</dbReference>
<dbReference type="InterPro" id="IPR000801">
    <property type="entry name" value="Esterase-like"/>
</dbReference>
<sequence length="710" mass="72796">MTGRNRATALAAASLLLAAVHVTTSGSSPEPAASSASPTPEPAHGTVVTGTAPAGAAGVPVEYAAYLPAGYDDGSDEYATIYLLHGRGDTMAAWQQVTADLDQLIADGTVPPLIAVMPDAPWSDRGNWYVDSQHTDGTAVETALSGDLVAHVDATYRTVADRDARAVGGYSMGGYGALRYALAHQEVFAAGMVLSPAVYVPLPPADSSAREFGGFGRGDALFDDDVYTSLNYPALLDAVDAELTTHLFIAVGDDEWANPAPEDAQHDIDFESARLYNTARRVDGVTAELRILDGGHDWDVWRPAFREGLADLAGHLRTTDPLPLPGDITGTGGDDRAGGVAVTGDLTVTAVTEGGADPVLTAHDGDGAQRWALPLATPAADRLYGLHTGPDGDLYTAGYTRGDLDGQHPANARDDAVAARVTAAGQLDWVTQFGDPAAADRGYASVPAPDGGLYVAGYTGGSVGGTTNAGDKDALLARLGPDGELLWTRQLGGAGEDKALAVTIGADRRVYVAGVTSQAMPGATAHGGLDAWVARFTADGGQDWLSQFGTAESDQFTALAPLPTQGVVAVGHTGGVLGAVSAGGNDQLAVAVTSSGRARWIIQDGTDGDDRAAAVHVGADGTITVAGHTDGRVGVSAGGVDVVVSTLGNRGEMRERIQFGTRERDGADEWDESNLYLSGDGRLITGLTFGGRHGLGDVFTGPLPLPPSAG</sequence>
<feature type="chain" id="PRO_5039085283" evidence="2">
    <location>
        <begin position="19"/>
        <end position="710"/>
    </location>
</feature>
<feature type="signal peptide" evidence="2">
    <location>
        <begin position="1"/>
        <end position="18"/>
    </location>
</feature>
<comment type="caution">
    <text evidence="3">The sequence shown here is derived from an EMBL/GenBank/DDBJ whole genome shotgun (WGS) entry which is preliminary data.</text>
</comment>
<dbReference type="RefSeq" id="WP_132107884.1">
    <property type="nucleotide sequence ID" value="NZ_SMLB01000078.1"/>
</dbReference>
<dbReference type="AlphaFoldDB" id="A0A4R5A069"/>
<reference evidence="3 4" key="1">
    <citation type="submission" date="2019-02" db="EMBL/GenBank/DDBJ databases">
        <title>Draft genome sequences of novel Actinobacteria.</title>
        <authorList>
            <person name="Sahin N."/>
            <person name="Ay H."/>
            <person name="Saygin H."/>
        </authorList>
    </citation>
    <scope>NUCLEOTIDE SEQUENCE [LARGE SCALE GENOMIC DNA]</scope>
    <source>
        <strain evidence="3 4">8K307</strain>
    </source>
</reference>
<proteinExistence type="predicted"/>
<dbReference type="GO" id="GO:0016747">
    <property type="term" value="F:acyltransferase activity, transferring groups other than amino-acyl groups"/>
    <property type="evidence" value="ECO:0007669"/>
    <property type="project" value="TreeGrafter"/>
</dbReference>
<dbReference type="SUPFAM" id="SSF50998">
    <property type="entry name" value="Quinoprotein alcohol dehydrogenase-like"/>
    <property type="match status" value="1"/>
</dbReference>